<sequence length="92" mass="10443">MGDIGSLGQQTGSCPIILSSFPTLKSALSGRRFRSSEEVQQAMKNFLRSLGADFYQDGFLKLIPRPIPKTVFVLYNAQLDKQQYWNTRKEVK</sequence>
<gene>
    <name evidence="1" type="ORF">AVEN_260799_1</name>
</gene>
<reference evidence="1 2" key="1">
    <citation type="journal article" date="2019" name="Sci. Rep.">
        <title>Orb-weaving spider Araneus ventricosus genome elucidates the spidroin gene catalogue.</title>
        <authorList>
            <person name="Kono N."/>
            <person name="Nakamura H."/>
            <person name="Ohtoshi R."/>
            <person name="Moran D.A.P."/>
            <person name="Shinohara A."/>
            <person name="Yoshida Y."/>
            <person name="Fujiwara M."/>
            <person name="Mori M."/>
            <person name="Tomita M."/>
            <person name="Arakawa K."/>
        </authorList>
    </citation>
    <scope>NUCLEOTIDE SEQUENCE [LARGE SCALE GENOMIC DNA]</scope>
</reference>
<dbReference type="AlphaFoldDB" id="A0A4Y2FDN5"/>
<protein>
    <submittedName>
        <fullName evidence="1">Uncharacterized protein</fullName>
    </submittedName>
</protein>
<comment type="caution">
    <text evidence="1">The sequence shown here is derived from an EMBL/GenBank/DDBJ whole genome shotgun (WGS) entry which is preliminary data.</text>
</comment>
<proteinExistence type="predicted"/>
<keyword evidence="2" id="KW-1185">Reference proteome</keyword>
<dbReference type="OrthoDB" id="616263at2759"/>
<evidence type="ECO:0000313" key="1">
    <source>
        <dbReference type="EMBL" id="GBM38409.1"/>
    </source>
</evidence>
<evidence type="ECO:0000313" key="2">
    <source>
        <dbReference type="Proteomes" id="UP000499080"/>
    </source>
</evidence>
<organism evidence="1 2">
    <name type="scientific">Araneus ventricosus</name>
    <name type="common">Orbweaver spider</name>
    <name type="synonym">Epeira ventricosa</name>
    <dbReference type="NCBI Taxonomy" id="182803"/>
    <lineage>
        <taxon>Eukaryota</taxon>
        <taxon>Metazoa</taxon>
        <taxon>Ecdysozoa</taxon>
        <taxon>Arthropoda</taxon>
        <taxon>Chelicerata</taxon>
        <taxon>Arachnida</taxon>
        <taxon>Araneae</taxon>
        <taxon>Araneomorphae</taxon>
        <taxon>Entelegynae</taxon>
        <taxon>Araneoidea</taxon>
        <taxon>Araneidae</taxon>
        <taxon>Araneus</taxon>
    </lineage>
</organism>
<name>A0A4Y2FDN5_ARAVE</name>
<dbReference type="Proteomes" id="UP000499080">
    <property type="component" value="Unassembled WGS sequence"/>
</dbReference>
<dbReference type="EMBL" id="BGPR01000868">
    <property type="protein sequence ID" value="GBM38409.1"/>
    <property type="molecule type" value="Genomic_DNA"/>
</dbReference>
<accession>A0A4Y2FDN5</accession>